<dbReference type="InParanoid" id="A0A084R2G4"/>
<sequence>MVALAGLWGPEKPNIALNLTYRHLADSKVAFWVLADSAEKIGIGFGETAQLLSLPKGTLSASQVQALVIGDYQEEGHPRAIILSRHLDSTTSEPGQSTNRCPNHLQAAKRGFAKSDCREWASEGTLAQHIRNTPIVAVFDSNMSLEEMEAAADTRITQMQADQAVELAGMERLTESFQAAAARAREGLYPQKKDK</sequence>
<organism evidence="1 2">
    <name type="scientific">Stachybotrys chlorohalonatus (strain IBT 40285)</name>
    <dbReference type="NCBI Taxonomy" id="1283841"/>
    <lineage>
        <taxon>Eukaryota</taxon>
        <taxon>Fungi</taxon>
        <taxon>Dikarya</taxon>
        <taxon>Ascomycota</taxon>
        <taxon>Pezizomycotina</taxon>
        <taxon>Sordariomycetes</taxon>
        <taxon>Hypocreomycetidae</taxon>
        <taxon>Hypocreales</taxon>
        <taxon>Stachybotryaceae</taxon>
        <taxon>Stachybotrys</taxon>
    </lineage>
</organism>
<evidence type="ECO:0000313" key="2">
    <source>
        <dbReference type="Proteomes" id="UP000028524"/>
    </source>
</evidence>
<keyword evidence="2" id="KW-1185">Reference proteome</keyword>
<protein>
    <submittedName>
        <fullName evidence="1">Uncharacterized protein</fullName>
    </submittedName>
</protein>
<reference evidence="1 2" key="1">
    <citation type="journal article" date="2014" name="BMC Genomics">
        <title>Comparative genome sequencing reveals chemotype-specific gene clusters in the toxigenic black mold Stachybotrys.</title>
        <authorList>
            <person name="Semeiks J."/>
            <person name="Borek D."/>
            <person name="Otwinowski Z."/>
            <person name="Grishin N.V."/>
        </authorList>
    </citation>
    <scope>NUCLEOTIDE SEQUENCE [LARGE SCALE GENOMIC DNA]</scope>
    <source>
        <strain evidence="1 2">IBT 40285</strain>
    </source>
</reference>
<proteinExistence type="predicted"/>
<name>A0A084R2G4_STAC4</name>
<gene>
    <name evidence="1" type="ORF">S40285_10545</name>
</gene>
<dbReference type="Proteomes" id="UP000028524">
    <property type="component" value="Unassembled WGS sequence"/>
</dbReference>
<evidence type="ECO:0000313" key="1">
    <source>
        <dbReference type="EMBL" id="KFA70399.1"/>
    </source>
</evidence>
<dbReference type="AlphaFoldDB" id="A0A084R2G4"/>
<dbReference type="HOGENOM" id="CLU_1397159_0_0_1"/>
<dbReference type="EMBL" id="KL659200">
    <property type="protein sequence ID" value="KFA70399.1"/>
    <property type="molecule type" value="Genomic_DNA"/>
</dbReference>
<accession>A0A084R2G4</accession>